<dbReference type="InterPro" id="IPR058031">
    <property type="entry name" value="AAA_lid_NorR"/>
</dbReference>
<dbReference type="InterPro" id="IPR029016">
    <property type="entry name" value="GAF-like_dom_sf"/>
</dbReference>
<dbReference type="InterPro" id="IPR002197">
    <property type="entry name" value="HTH_Fis"/>
</dbReference>
<feature type="coiled-coil region" evidence="7">
    <location>
        <begin position="192"/>
        <end position="219"/>
    </location>
</feature>
<dbReference type="InterPro" id="IPR009057">
    <property type="entry name" value="Homeodomain-like_sf"/>
</dbReference>
<dbReference type="SUPFAM" id="SSF46689">
    <property type="entry name" value="Homeodomain-like"/>
    <property type="match status" value="1"/>
</dbReference>
<proteinExistence type="predicted"/>
<protein>
    <submittedName>
        <fullName evidence="9">Sigma 54-interacting transcriptional regulator</fullName>
    </submittedName>
</protein>
<evidence type="ECO:0000256" key="2">
    <source>
        <dbReference type="ARBA" id="ARBA00022840"/>
    </source>
</evidence>
<dbReference type="Pfam" id="PF01590">
    <property type="entry name" value="GAF"/>
    <property type="match status" value="1"/>
</dbReference>
<evidence type="ECO:0000256" key="3">
    <source>
        <dbReference type="ARBA" id="ARBA00023015"/>
    </source>
</evidence>
<dbReference type="Gene3D" id="3.30.450.40">
    <property type="match status" value="1"/>
</dbReference>
<evidence type="ECO:0000259" key="8">
    <source>
        <dbReference type="PROSITE" id="PS50045"/>
    </source>
</evidence>
<evidence type="ECO:0000313" key="9">
    <source>
        <dbReference type="EMBL" id="MDQ8208307.1"/>
    </source>
</evidence>
<dbReference type="Gene3D" id="3.40.50.300">
    <property type="entry name" value="P-loop containing nucleotide triphosphate hydrolases"/>
    <property type="match status" value="1"/>
</dbReference>
<evidence type="ECO:0000256" key="5">
    <source>
        <dbReference type="ARBA" id="ARBA00023159"/>
    </source>
</evidence>
<keyword evidence="10" id="KW-1185">Reference proteome</keyword>
<dbReference type="SUPFAM" id="SSF52540">
    <property type="entry name" value="P-loop containing nucleoside triphosphate hydrolases"/>
    <property type="match status" value="1"/>
</dbReference>
<organism evidence="9 10">
    <name type="scientific">Thalassobacterium maritimum</name>
    <dbReference type="NCBI Taxonomy" id="3041265"/>
    <lineage>
        <taxon>Bacteria</taxon>
        <taxon>Pseudomonadati</taxon>
        <taxon>Verrucomicrobiota</taxon>
        <taxon>Opitutia</taxon>
        <taxon>Puniceicoccales</taxon>
        <taxon>Coraliomargaritaceae</taxon>
        <taxon>Thalassobacterium</taxon>
    </lineage>
</organism>
<dbReference type="PANTHER" id="PTHR32071:SF117">
    <property type="entry name" value="PTS-DEPENDENT DIHYDROXYACETONE KINASE OPERON REGULATORY PROTEIN-RELATED"/>
    <property type="match status" value="1"/>
</dbReference>
<keyword evidence="6" id="KW-0804">Transcription</keyword>
<keyword evidence="4" id="KW-0238">DNA-binding</keyword>
<reference evidence="9 10" key="1">
    <citation type="submission" date="2023-04" db="EMBL/GenBank/DDBJ databases">
        <title>A novel bacteria isolated from coastal sediment.</title>
        <authorList>
            <person name="Liu X.-J."/>
            <person name="Du Z.-J."/>
        </authorList>
    </citation>
    <scope>NUCLEOTIDE SEQUENCE [LARGE SCALE GENOMIC DNA]</scope>
    <source>
        <strain evidence="9 10">SDUM461003</strain>
    </source>
</reference>
<dbReference type="Pfam" id="PF02954">
    <property type="entry name" value="HTH_8"/>
    <property type="match status" value="1"/>
</dbReference>
<evidence type="ECO:0000256" key="4">
    <source>
        <dbReference type="ARBA" id="ARBA00023125"/>
    </source>
</evidence>
<dbReference type="Proteomes" id="UP001225316">
    <property type="component" value="Unassembled WGS sequence"/>
</dbReference>
<keyword evidence="5" id="KW-0010">Activator</keyword>
<keyword evidence="7" id="KW-0175">Coiled coil</keyword>
<dbReference type="SUPFAM" id="SSF55781">
    <property type="entry name" value="GAF domain-like"/>
    <property type="match status" value="1"/>
</dbReference>
<evidence type="ECO:0000256" key="7">
    <source>
        <dbReference type="SAM" id="Coils"/>
    </source>
</evidence>
<dbReference type="RefSeq" id="WP_308950828.1">
    <property type="nucleotide sequence ID" value="NZ_JARXHW010000028.1"/>
</dbReference>
<accession>A0ABU1AXH9</accession>
<comment type="caution">
    <text evidence="9">The sequence shown here is derived from an EMBL/GenBank/DDBJ whole genome shotgun (WGS) entry which is preliminary data.</text>
</comment>
<evidence type="ECO:0000256" key="6">
    <source>
        <dbReference type="ARBA" id="ARBA00023163"/>
    </source>
</evidence>
<evidence type="ECO:0000313" key="10">
    <source>
        <dbReference type="Proteomes" id="UP001225316"/>
    </source>
</evidence>
<dbReference type="InterPro" id="IPR003018">
    <property type="entry name" value="GAF"/>
</dbReference>
<dbReference type="Gene3D" id="1.10.8.60">
    <property type="match status" value="1"/>
</dbReference>
<keyword evidence="1" id="KW-0547">Nucleotide-binding</keyword>
<name>A0ABU1AXH9_9BACT</name>
<dbReference type="InterPro" id="IPR027417">
    <property type="entry name" value="P-loop_NTPase"/>
</dbReference>
<feature type="domain" description="Sigma-54 factor interaction" evidence="8">
    <location>
        <begin position="229"/>
        <end position="458"/>
    </location>
</feature>
<dbReference type="EMBL" id="JARXHW010000028">
    <property type="protein sequence ID" value="MDQ8208307.1"/>
    <property type="molecule type" value="Genomic_DNA"/>
</dbReference>
<keyword evidence="2" id="KW-0067">ATP-binding</keyword>
<dbReference type="PROSITE" id="PS50045">
    <property type="entry name" value="SIGMA54_INTERACT_4"/>
    <property type="match status" value="1"/>
</dbReference>
<dbReference type="Gene3D" id="1.10.10.60">
    <property type="entry name" value="Homeodomain-like"/>
    <property type="match status" value="1"/>
</dbReference>
<dbReference type="Pfam" id="PF00158">
    <property type="entry name" value="Sigma54_activat"/>
    <property type="match status" value="1"/>
</dbReference>
<dbReference type="InterPro" id="IPR003593">
    <property type="entry name" value="AAA+_ATPase"/>
</dbReference>
<dbReference type="PROSITE" id="PS00675">
    <property type="entry name" value="SIGMA54_INTERACT_1"/>
    <property type="match status" value="1"/>
</dbReference>
<sequence length="540" mass="60666">MSFATKCRGKECDLAIDGPSSEILDRGFGVHCRSVQELSLLFAVSQTLDKSFDLSEIVKPLLRRLRDMMGMERGMIAILNRDDGQILLSDAIGVPRAVPASQYFDLIHPLLQRTVEKAAPVITPNFREWVSEKSERAQLSHGLEIDAATGLISVPLKFGEKVIGTLSVERPRNSRQGWEADLRLLTMIASVIAQAARLRQDAAEQIQSLRRENTRLQEAMAQDFRPKNMIGTADSMRSVYYHIEQVAQSSTTVLIRGESGTGKELVAKALHEKSDRQNKSFVKVNCAALPDSIIESELFGHEKGAFTGALSMRKGRFELANRGTIFLDEIGDISASTQVKLLRVLQEREFERVGSQETMQVDVRVIAATSRNLEQMIADGSFREDLYYRLNVFPIYMPALRDRKCDVMLLADFFIEKFAQRQGVKPMRISSAAIDLLVSYHWPGNVREMENCMERAVLLAKGQSIKAHHLPPTLQKKSAKETSEVSTLEDAMVALEREMIIDALKDTGSNMAEAARRLGLTERKMGLRVKKYDIELSRYK</sequence>
<dbReference type="SMART" id="SM00382">
    <property type="entry name" value="AAA"/>
    <property type="match status" value="1"/>
</dbReference>
<dbReference type="InterPro" id="IPR002078">
    <property type="entry name" value="Sigma_54_int"/>
</dbReference>
<dbReference type="CDD" id="cd00009">
    <property type="entry name" value="AAA"/>
    <property type="match status" value="1"/>
</dbReference>
<dbReference type="PANTHER" id="PTHR32071">
    <property type="entry name" value="TRANSCRIPTIONAL REGULATORY PROTEIN"/>
    <property type="match status" value="1"/>
</dbReference>
<evidence type="ECO:0000256" key="1">
    <source>
        <dbReference type="ARBA" id="ARBA00022741"/>
    </source>
</evidence>
<dbReference type="InterPro" id="IPR025662">
    <property type="entry name" value="Sigma_54_int_dom_ATP-bd_1"/>
</dbReference>
<gene>
    <name evidence="9" type="ORF">QEH52_12355</name>
</gene>
<keyword evidence="3" id="KW-0805">Transcription regulation</keyword>
<dbReference type="SMART" id="SM00065">
    <property type="entry name" value="GAF"/>
    <property type="match status" value="1"/>
</dbReference>
<dbReference type="Pfam" id="PF25601">
    <property type="entry name" value="AAA_lid_14"/>
    <property type="match status" value="1"/>
</dbReference>
<dbReference type="PRINTS" id="PR01590">
    <property type="entry name" value="HTHFIS"/>
</dbReference>